<organism evidence="15 16">
    <name type="scientific">Porphyridium purpureum</name>
    <name type="common">Red alga</name>
    <name type="synonym">Porphyridium cruentum</name>
    <dbReference type="NCBI Taxonomy" id="35688"/>
    <lineage>
        <taxon>Eukaryota</taxon>
        <taxon>Rhodophyta</taxon>
        <taxon>Bangiophyceae</taxon>
        <taxon>Porphyridiales</taxon>
        <taxon>Porphyridiaceae</taxon>
        <taxon>Porphyridium</taxon>
    </lineage>
</organism>
<gene>
    <name evidence="15" type="ORF">FVE85_0582</name>
</gene>
<dbReference type="Pfam" id="PF00571">
    <property type="entry name" value="CBS"/>
    <property type="match status" value="2"/>
</dbReference>
<evidence type="ECO:0000256" key="9">
    <source>
        <dbReference type="ARBA" id="ARBA00023027"/>
    </source>
</evidence>
<dbReference type="SMART" id="SM00116">
    <property type="entry name" value="CBS"/>
    <property type="match status" value="2"/>
</dbReference>
<feature type="domain" description="Peptidase A2" evidence="13">
    <location>
        <begin position="286"/>
        <end position="389"/>
    </location>
</feature>
<keyword evidence="4" id="KW-0658">Purine biosynthesis</keyword>
<dbReference type="InterPro" id="IPR036844">
    <property type="entry name" value="Hint_dom_sf"/>
</dbReference>
<dbReference type="GO" id="GO:0046872">
    <property type="term" value="F:metal ion binding"/>
    <property type="evidence" value="ECO:0007669"/>
    <property type="project" value="UniProtKB-KW"/>
</dbReference>
<evidence type="ECO:0000259" key="14">
    <source>
        <dbReference type="PROSITE" id="PS51371"/>
    </source>
</evidence>
<dbReference type="PANTHER" id="PTHR11911:SF111">
    <property type="entry name" value="INOSINE-5'-MONOPHOSPHATE DEHYDROGENASE"/>
    <property type="match status" value="1"/>
</dbReference>
<evidence type="ECO:0000256" key="1">
    <source>
        <dbReference type="ARBA" id="ARBA00005502"/>
    </source>
</evidence>
<comment type="function">
    <text evidence="11">Catalyzes the conversion of inosine 5'-phosphate (IMP) to xanthosine 5'-phosphate (XMP), the first committed and rate-limiting step in the de novo synthesis of guanine nucleotides, and therefore plays an important role in the regulation of cell growth.</text>
</comment>
<comment type="similarity">
    <text evidence="1">Belongs to the IMPDH/GMPR family.</text>
</comment>
<dbReference type="InterPro" id="IPR001995">
    <property type="entry name" value="Peptidase_A2_cat"/>
</dbReference>
<dbReference type="InterPro" id="IPR046342">
    <property type="entry name" value="CBS_dom_sf"/>
</dbReference>
<dbReference type="OrthoDB" id="418595at2759"/>
<evidence type="ECO:0000256" key="3">
    <source>
        <dbReference type="ARBA" id="ARBA00022749"/>
    </source>
</evidence>
<dbReference type="PANTHER" id="PTHR11911">
    <property type="entry name" value="INOSINE-5-MONOPHOSPHATE DEHYDROGENASE RELATED"/>
    <property type="match status" value="1"/>
</dbReference>
<protein>
    <submittedName>
        <fullName evidence="15">Inosine-5'-monophosphate dehydrogenase 1b</fullName>
    </submittedName>
</protein>
<dbReference type="PROSITE" id="PS50817">
    <property type="entry name" value="INTEIN_N_TER"/>
    <property type="match status" value="1"/>
</dbReference>
<keyword evidence="6" id="KW-0630">Potassium</keyword>
<dbReference type="SMART" id="SM01240">
    <property type="entry name" value="IMPDH"/>
    <property type="match status" value="1"/>
</dbReference>
<dbReference type="CDD" id="cd04601">
    <property type="entry name" value="CBS_pair_IMPDH"/>
    <property type="match status" value="1"/>
</dbReference>
<evidence type="ECO:0000256" key="5">
    <source>
        <dbReference type="ARBA" id="ARBA00022813"/>
    </source>
</evidence>
<dbReference type="Pfam" id="PF00478">
    <property type="entry name" value="IMPDH"/>
    <property type="match status" value="2"/>
</dbReference>
<dbReference type="InterPro" id="IPR001093">
    <property type="entry name" value="IMP_DH_GMPRt"/>
</dbReference>
<evidence type="ECO:0000256" key="6">
    <source>
        <dbReference type="ARBA" id="ARBA00022958"/>
    </source>
</evidence>
<keyword evidence="2" id="KW-0479">Metal-binding</keyword>
<dbReference type="GO" id="GO:0006183">
    <property type="term" value="P:GTP biosynthetic process"/>
    <property type="evidence" value="ECO:0007669"/>
    <property type="project" value="TreeGrafter"/>
</dbReference>
<dbReference type="SUPFAM" id="SSF54631">
    <property type="entry name" value="CBS-domain pair"/>
    <property type="match status" value="1"/>
</dbReference>
<sequence length="918" mass="100721">MSMNGKETGASAAPGLYSGGSIRAGFKNLAPYFADDELFKLQDGVAGQDLFSQGVSGYAYNDFVLLPGHIYFAADDVDTRCRVTRKLWLNAPMISSPMDTVTESEMAINMALQGGLGIIHYNCSVREQQKEVDRVKRYENGFITDPKTLSPDSTVADALAIKKKYGFSGIPITASGQMGSKLLGIVTNRDVEFVRNIDNVLVSECMTSELVTGQQGLTLEEAHAILKESKKGKLPIVNKQGELVGLVARTDLKKQKIYPNTSKDASGKRLLCGAAIGTRPEDRERLDALVETGLDVVVLDSSQGDSIYQIDMIHYIKEKHPELEVIGGNVVTRNQAHHLIKMGVDALRIGMGCGCFGPETPVLMADGSYRAISSIEVGERVINMKGKAVRVTAVVNRGTKAVVKATFSKWPHPIYVTSDHKFWMANRADAPNASKTSVAPIMQNKQEEIGWTAVGTCDTKSTFTLMPSDIEFDLPEDFSVELALDVSQCEDDDLLMTANNTFAMTRILHSGYDLGYIFGTFLGSGCAALVKYKNSFQGRVSWYFAKHEDVVAEKLKDCIESVFEKPVVIQDDEQGKNVKSVHFYCSRTAELFGSFGKKTEKHLPANMWCRNKEYAQGIYDGLVDSDGIKERPGRDWLVSTAPGVIELFSWCCMTLQKSYGVRQVPVSVENLKRASLDKLAQGYAVRTASDTRCTEDFMYGTILSIEPVAEPMEVWDIEVGCATHSFIAANNIVHNSICTTQEVMACGRPQATAVYQVASYARELGVPVIADGGISSTGHIIKALCVGASAVMMGSMLAGTEESPGEYFYKDGVRLKKYRGMGSLEAMKKGSASRYFSEDERVRVAQGVSGAVADRGSIKRFMPYLVAGVRHGFQDLGVRSISQLHEYLYDGRLRFQVRTPAAQMEGNVHSLLNWTKEQ</sequence>
<keyword evidence="5" id="KW-0068">Autocatalytic cleavage</keyword>
<dbReference type="FunFam" id="3.20.20.70:FF:000086">
    <property type="entry name" value="IMP dehydrogenase, putative"/>
    <property type="match status" value="1"/>
</dbReference>
<evidence type="ECO:0000256" key="11">
    <source>
        <dbReference type="ARBA" id="ARBA00056556"/>
    </source>
</evidence>
<dbReference type="Gene3D" id="3.20.20.70">
    <property type="entry name" value="Aldolase class I"/>
    <property type="match status" value="2"/>
</dbReference>
<dbReference type="GO" id="GO:0003938">
    <property type="term" value="F:IMP dehydrogenase activity"/>
    <property type="evidence" value="ECO:0007669"/>
    <property type="project" value="InterPro"/>
</dbReference>
<dbReference type="Gene3D" id="3.10.28.10">
    <property type="entry name" value="Homing endonucleases"/>
    <property type="match status" value="1"/>
</dbReference>
<comment type="caution">
    <text evidence="15">The sequence shown here is derived from an EMBL/GenBank/DDBJ whole genome shotgun (WGS) entry which is preliminary data.</text>
</comment>
<evidence type="ECO:0000256" key="10">
    <source>
        <dbReference type="ARBA" id="ARBA00023122"/>
    </source>
</evidence>
<keyword evidence="16" id="KW-1185">Reference proteome</keyword>
<name>A0A5J4Z1U0_PORPP</name>
<dbReference type="InterPro" id="IPR013785">
    <property type="entry name" value="Aldolase_TIM"/>
</dbReference>
<dbReference type="FunFam" id="3.20.20.70:FF:000424">
    <property type="entry name" value="Inosine-5'-monophosphate dehydrogenase 2"/>
    <property type="match status" value="1"/>
</dbReference>
<dbReference type="InterPro" id="IPR005990">
    <property type="entry name" value="IMP_DH"/>
</dbReference>
<keyword evidence="8" id="KW-0560">Oxidoreductase</keyword>
<dbReference type="InterPro" id="IPR030934">
    <property type="entry name" value="Intein_C"/>
</dbReference>
<feature type="domain" description="CBS" evidence="14">
    <location>
        <begin position="206"/>
        <end position="262"/>
    </location>
</feature>
<dbReference type="PROSITE" id="PS50175">
    <property type="entry name" value="ASP_PROT_RETROV"/>
    <property type="match status" value="1"/>
</dbReference>
<proteinExistence type="inferred from homology"/>
<dbReference type="InterPro" id="IPR000644">
    <property type="entry name" value="CBS_dom"/>
</dbReference>
<dbReference type="GO" id="GO:0005737">
    <property type="term" value="C:cytoplasm"/>
    <property type="evidence" value="ECO:0007669"/>
    <property type="project" value="TreeGrafter"/>
</dbReference>
<dbReference type="SUPFAM" id="SSF51294">
    <property type="entry name" value="Hedgehog/intein (Hint) domain"/>
    <property type="match status" value="1"/>
</dbReference>
<dbReference type="GO" id="GO:0016539">
    <property type="term" value="P:intein-mediated protein splicing"/>
    <property type="evidence" value="ECO:0007669"/>
    <property type="project" value="InterPro"/>
</dbReference>
<reference evidence="16" key="1">
    <citation type="journal article" date="2019" name="Nat. Commun.">
        <title>Expansion of phycobilisome linker gene families in mesophilic red algae.</title>
        <authorList>
            <person name="Lee J."/>
            <person name="Kim D."/>
            <person name="Bhattacharya D."/>
            <person name="Yoon H.S."/>
        </authorList>
    </citation>
    <scope>NUCLEOTIDE SEQUENCE [LARGE SCALE GENOMIC DNA]</scope>
    <source>
        <strain evidence="16">CCMP 1328</strain>
    </source>
</reference>
<evidence type="ECO:0000259" key="13">
    <source>
        <dbReference type="PROSITE" id="PS50175"/>
    </source>
</evidence>
<dbReference type="EMBL" id="VRMN01000002">
    <property type="protein sequence ID" value="KAA8496853.1"/>
    <property type="molecule type" value="Genomic_DNA"/>
</dbReference>
<evidence type="ECO:0000313" key="15">
    <source>
        <dbReference type="EMBL" id="KAA8496853.1"/>
    </source>
</evidence>
<evidence type="ECO:0000313" key="16">
    <source>
        <dbReference type="Proteomes" id="UP000324585"/>
    </source>
</evidence>
<dbReference type="SUPFAM" id="SSF51412">
    <property type="entry name" value="Inosine monophosphate dehydrogenase (IMPDH)"/>
    <property type="match status" value="2"/>
</dbReference>
<accession>A0A5J4Z1U0</accession>
<dbReference type="InterPro" id="IPR006141">
    <property type="entry name" value="Intein_N"/>
</dbReference>
<evidence type="ECO:0000256" key="4">
    <source>
        <dbReference type="ARBA" id="ARBA00022755"/>
    </source>
</evidence>
<evidence type="ECO:0000256" key="2">
    <source>
        <dbReference type="ARBA" id="ARBA00022723"/>
    </source>
</evidence>
<feature type="domain" description="CBS" evidence="14">
    <location>
        <begin position="142"/>
        <end position="204"/>
    </location>
</feature>
<dbReference type="CDD" id="cd00381">
    <property type="entry name" value="IMPDH"/>
    <property type="match status" value="1"/>
</dbReference>
<dbReference type="PROSITE" id="PS50818">
    <property type="entry name" value="INTEIN_C_TER"/>
    <property type="match status" value="1"/>
</dbReference>
<dbReference type="GO" id="GO:0006177">
    <property type="term" value="P:GMP biosynthetic process"/>
    <property type="evidence" value="ECO:0007669"/>
    <property type="project" value="UniProtKB-KW"/>
</dbReference>
<dbReference type="PROSITE" id="PS51371">
    <property type="entry name" value="CBS"/>
    <property type="match status" value="2"/>
</dbReference>
<evidence type="ECO:0000256" key="8">
    <source>
        <dbReference type="ARBA" id="ARBA00023002"/>
    </source>
</evidence>
<evidence type="ECO:0000256" key="7">
    <source>
        <dbReference type="ARBA" id="ARBA00023000"/>
    </source>
</evidence>
<evidence type="ECO:0000256" key="12">
    <source>
        <dbReference type="PROSITE-ProRule" id="PRU00703"/>
    </source>
</evidence>
<dbReference type="InterPro" id="IPR027434">
    <property type="entry name" value="Homing_endonucl"/>
</dbReference>
<keyword evidence="7" id="KW-0651">Protein splicing</keyword>
<dbReference type="Proteomes" id="UP000324585">
    <property type="component" value="Unassembled WGS sequence"/>
</dbReference>
<dbReference type="AlphaFoldDB" id="A0A5J4Z1U0"/>
<keyword evidence="10 12" id="KW-0129">CBS domain</keyword>
<keyword evidence="3" id="KW-0332">GMP biosynthesis</keyword>
<keyword evidence="9" id="KW-0520">NAD</keyword>
<dbReference type="GO" id="GO:0004190">
    <property type="term" value="F:aspartic-type endopeptidase activity"/>
    <property type="evidence" value="ECO:0007669"/>
    <property type="project" value="InterPro"/>
</dbReference>
<dbReference type="Gene3D" id="2.170.16.10">
    <property type="entry name" value="Hedgehog/Intein (Hint) domain"/>
    <property type="match status" value="2"/>
</dbReference>